<evidence type="ECO:0000256" key="2">
    <source>
        <dbReference type="SAM" id="SignalP"/>
    </source>
</evidence>
<feature type="chain" id="PRO_5044869007" evidence="2">
    <location>
        <begin position="32"/>
        <end position="268"/>
    </location>
</feature>
<evidence type="ECO:0000256" key="1">
    <source>
        <dbReference type="SAM" id="MobiDB-lite"/>
    </source>
</evidence>
<feature type="compositionally biased region" description="Polar residues" evidence="1">
    <location>
        <begin position="57"/>
        <end position="71"/>
    </location>
</feature>
<evidence type="ECO:0000313" key="3">
    <source>
        <dbReference type="EMBL" id="KAL3091534.1"/>
    </source>
</evidence>
<evidence type="ECO:0000313" key="4">
    <source>
        <dbReference type="Proteomes" id="UP001620645"/>
    </source>
</evidence>
<accession>A0ABD2JLN4</accession>
<dbReference type="Proteomes" id="UP001620645">
    <property type="component" value="Unassembled WGS sequence"/>
</dbReference>
<reference evidence="3 4" key="1">
    <citation type="submission" date="2024-10" db="EMBL/GenBank/DDBJ databases">
        <authorList>
            <person name="Kim D."/>
        </authorList>
    </citation>
    <scope>NUCLEOTIDE SEQUENCE [LARGE SCALE GENOMIC DNA]</scope>
    <source>
        <strain evidence="3">Taebaek</strain>
    </source>
</reference>
<feature type="region of interest" description="Disordered" evidence="1">
    <location>
        <begin position="34"/>
        <end position="75"/>
    </location>
</feature>
<keyword evidence="4" id="KW-1185">Reference proteome</keyword>
<name>A0ABD2JLN4_HETSC</name>
<dbReference type="EMBL" id="JBICCN010000128">
    <property type="protein sequence ID" value="KAL3091534.1"/>
    <property type="molecule type" value="Genomic_DNA"/>
</dbReference>
<feature type="region of interest" description="Disordered" evidence="1">
    <location>
        <begin position="194"/>
        <end position="219"/>
    </location>
</feature>
<feature type="compositionally biased region" description="Basic and acidic residues" evidence="1">
    <location>
        <begin position="194"/>
        <end position="215"/>
    </location>
</feature>
<sequence length="268" mass="31420">MAHRRHFPFLSNVQLFLLIFLAVVVIRLAQLQPATEQTEQQQPKKEEEHRLRRCRPISNSSVPPATNSVASENDDAFEETAEWSFDYEGKEESAEVEGMIKNQMSFKMANEERGKSGEWAIESERQMQIDEQQQKHSKKETVTDIKSSQSAAEKERTTLGKLFECEDEVKRAVEEVELDWRHKVDEKRLGQKEKDFRRMEKERRAEQEQQRKAEDLQPAEQLSATARLKLYGAEFDADKFKADVEARKPCDTEPLHVAEYYLFRVRIR</sequence>
<gene>
    <name evidence="3" type="ORF">niasHS_004119</name>
</gene>
<protein>
    <submittedName>
        <fullName evidence="3">Uncharacterized protein</fullName>
    </submittedName>
</protein>
<comment type="caution">
    <text evidence="3">The sequence shown here is derived from an EMBL/GenBank/DDBJ whole genome shotgun (WGS) entry which is preliminary data.</text>
</comment>
<organism evidence="3 4">
    <name type="scientific">Heterodera schachtii</name>
    <name type="common">Sugarbeet cyst nematode worm</name>
    <name type="synonym">Tylenchus schachtii</name>
    <dbReference type="NCBI Taxonomy" id="97005"/>
    <lineage>
        <taxon>Eukaryota</taxon>
        <taxon>Metazoa</taxon>
        <taxon>Ecdysozoa</taxon>
        <taxon>Nematoda</taxon>
        <taxon>Chromadorea</taxon>
        <taxon>Rhabditida</taxon>
        <taxon>Tylenchina</taxon>
        <taxon>Tylenchomorpha</taxon>
        <taxon>Tylenchoidea</taxon>
        <taxon>Heteroderidae</taxon>
        <taxon>Heteroderinae</taxon>
        <taxon>Heterodera</taxon>
    </lineage>
</organism>
<keyword evidence="2" id="KW-0732">Signal</keyword>
<feature type="compositionally biased region" description="Basic and acidic residues" evidence="1">
    <location>
        <begin position="128"/>
        <end position="143"/>
    </location>
</feature>
<proteinExistence type="predicted"/>
<dbReference type="AlphaFoldDB" id="A0ABD2JLN4"/>
<feature type="signal peptide" evidence="2">
    <location>
        <begin position="1"/>
        <end position="31"/>
    </location>
</feature>
<feature type="region of interest" description="Disordered" evidence="1">
    <location>
        <begin position="128"/>
        <end position="153"/>
    </location>
</feature>